<dbReference type="InterPro" id="IPR007099">
    <property type="entry name" value="RNA-dir_pol_NSvirus"/>
</dbReference>
<keyword evidence="8" id="KW-0548">Nucleotidyltransferase</keyword>
<organism evidence="8">
    <name type="scientific">Emaravirus tritici</name>
    <dbReference type="NCBI Taxonomy" id="1980428"/>
    <lineage>
        <taxon>Viruses</taxon>
        <taxon>Riboviria</taxon>
        <taxon>Orthornavirae</taxon>
        <taxon>Negarnaviricota</taxon>
        <taxon>Polyploviricotina</taxon>
        <taxon>Bunyaviricetes</taxon>
        <taxon>Elliovirales</taxon>
        <taxon>Fimoviridae</taxon>
        <taxon>Emaravirus</taxon>
    </lineage>
</organism>
<name>A0A7T8CZZ0_9VIRU</name>
<evidence type="ECO:0000256" key="1">
    <source>
        <dbReference type="ARBA" id="ARBA00012494"/>
    </source>
</evidence>
<dbReference type="GO" id="GO:0003968">
    <property type="term" value="F:RNA-directed RNA polymerase activity"/>
    <property type="evidence" value="ECO:0007669"/>
    <property type="project" value="UniProtKB-KW"/>
</dbReference>
<evidence type="ECO:0000313" key="8">
    <source>
        <dbReference type="EMBL" id="QQO58792.1"/>
    </source>
</evidence>
<keyword evidence="3" id="KW-0808">Transferase</keyword>
<dbReference type="EMBL" id="MT762124">
    <property type="protein sequence ID" value="QQO58792.1"/>
    <property type="molecule type" value="Genomic_RNA"/>
</dbReference>
<dbReference type="GO" id="GO:0039694">
    <property type="term" value="P:viral RNA genome replication"/>
    <property type="evidence" value="ECO:0007669"/>
    <property type="project" value="InterPro"/>
</dbReference>
<evidence type="ECO:0000256" key="2">
    <source>
        <dbReference type="ARBA" id="ARBA00018602"/>
    </source>
</evidence>
<keyword evidence="8" id="KW-0696">RNA-directed RNA polymerase</keyword>
<evidence type="ECO:0000256" key="5">
    <source>
        <dbReference type="ARBA" id="ARBA00030436"/>
    </source>
</evidence>
<dbReference type="InterPro" id="IPR007322">
    <property type="entry name" value="RNA_pol_bunyavir"/>
</dbReference>
<dbReference type="EC" id="2.7.7.48" evidence="1"/>
<protein>
    <recommendedName>
        <fullName evidence="2">RNA-directed RNA polymerase L</fullName>
        <ecNumber evidence="1">2.7.7.48</ecNumber>
    </recommendedName>
    <alternativeName>
        <fullName evidence="4">Large structural protein</fullName>
    </alternativeName>
    <alternativeName>
        <fullName evidence="6">Replicase</fullName>
    </alternativeName>
    <alternativeName>
        <fullName evidence="5">Transcriptase</fullName>
    </alternativeName>
</protein>
<accession>A0A7T8CZZ0</accession>
<sequence length="2281" mass="267122">MDRLNFEDDNRKAKKNYMDQYFDKLHSSGDPLFDSVFNEFLGFINKSKRNIGLLSKKRTVQSIYKNNFESDLVSANRLYSFATKIVNMKPNKYYLDMVFTIISIFEMFRHDLLIEIVKAQLPNYIPVDQDFKLSDYFPNAVVHLTPDILMQNKTSGKFLVVEIKVTVESDLIKYKKKYKDHVGDTDVLVINYNFSGFTQEGDVRIDLEGLKQHTYFETLNDHIEMCSLLRGRYKEIPEYEYFSNHNDDKLVDETIIYGFKNKVLSHKNYSKFVSVFGTQWSNVLEDMEKVSLIDNPEYTKELFDNAENDCAEYCSKNLHEFEDMFESNIKNKLYSQTKMTIENIPELQDRNALKTHTFTNKYRPSIYFPYIPSFEIKVPRKDFYLDVFKNLKTMNPDAYTLSVFKLISDLFTDDLLEYLIIKNKEDSKRVFPLKFCDIDVYKNNAFGFNNDHSASMRKNICGFDKPKPNKPEEECKLKCLSFIDKEKDIRPADIQFKKINTIAYNNQSYLRDLVEPDNDYCENIKLENFLKTKTFDFLFNQHSIVKNLIGLNKINNKKFRLIQTNDPCTLVIMLPNADVVVGAPIRFFTLSIIKNDDNSKEIIDFNKKMGICHDYIYNNKYIIMLTKVVSLDSARLKMLSNSFAKYSQLITYYENISSGSTKDIEFLCMLMCNMVTLQSLSITENFKNIMMVCLATFSNPDELIEDKLECKPSSFAHIYLMQRMFSAISESEVQRVKIIQSLKQTKVSDDGKELKDTGFSNMEELTLPISKIKTRNPKEVLQESYLLFYIGNKGLHGSPQEVLNLYHTPIQFQREFQDCMKKYGCMVQEDHKEPSVGFSFEAMRLSSRLTYSKIKSQHQEVRNSIKKELALDQSILLKPQFSSTKSMVSETTDTKPIKHLKDVKNLVTLENYIKNQTIDNPEEFCNRVNKRINELNTENSHKSKVKTIVLGEEIDIPTEKNKIPEVCIKYIRKHAFIIFKNMKKFAKPCDMDVMNQYSAKVFDAVIKESELSGNKTLREFYESNYLDSHDIVIRIFYKDQRSFNDREIYTGNLACRLSLFPIETTFKSINSFIPQEAISIAGEKKHKKMYEQRFDMLKKRKNYNVGNIYSSDIFSVSCDASKWSARDIMHKFAIAISNNGFLTIEEKWFLLYLLVNYSVKYIVLTEDALYNCIRFHKEGSERKIYEELTEDFDKNFQVVISNWLQGNFNSLSSFVHCNAAHLTGVMLDVINKKYDMNNYMDFLVHSDDSCYDFLIMRKNKMIDPKDYGTFLYTLIQWSTRKHCIVINRKKTYISNFYKEFISTLIIGNELFYFYMSDLLPISSDVTYDSPMDDLSSFSGYINNAFAHATPLPILTNTILLINHLVLSTYNLNASNSKSPYKALIGSDNKLADVPIQILPRYKIPTKFAGLIPYSAGDSLKILIRIISVLDMSMDRNSEVPLCDLFTLDVIKRYLEEEPREDYKNYIKMCLLSSNEDYLCKNQDDPYTLNDVDSSKVNFLSVIPSTKSTKPKPMYTYKKYAADKDYYRLQEIMNPMWVVSDPDNHDDAKDKLISNYSNRKFVDSLIFSRPQIAFARRLITSNAKIYRYNLSDDENLMTINDIYDKLKSDTNAFSMTPEKLLNYLTLNLFTDQRISSALHVFYAKERLMVTSRSSCNYKIIIPRNIYTPEHGRYSNTVLIKDIIVNPKIETIDGIDQKTDTLISIAESLLLKDNIRSYEYPEDIDDNFRNYFDSKLKVVDDYNDCLIKPVNIDKAFDMRIYKIKVKFQGLMIKYFNDTYKKDDYKIDYITPRSIITTINAYMLRDKVTSKLYIGTRTVHELNDYLLDRYGMYDDKNYIVHFRMNHKLAVTNNNLHYKMNLDKRYNDDMLCLSYINKSVDSDTWDDIVQNGQLYGQRVHTYLNNTSNRQNDIHKCIFLKSIDRCSDNMLITSMVNTNYIMNHWVIPTGSNSFYQIVRYMKSGYVLEVSVLKVVDYTVTMKYYQPSIPSTTRKVNKMSILESLIQRFRTDFKDILPHIKTNRLDETDHSVYINGLNVSLRYDNTSRVLCNVRNFYYNKVDVINLRDENHTFRLVFHTSSRSTVEFDVSNRNYIDTVKLFEMITKFRNLENYNAIVSQTQILKKDVRLLPSEFLYLEPEIIKEALESRPNYLRVTNMEEDSISTLYMLGNSLPDDGSVVIKAIKKMTDCLFLMAIENYPDKYDKTVDAAKSIDKIIKRVVIAPDINKYILEHFQYEEAPYINLFSHCLEIQGISYGEFILIYLHYVFKMYIQLEVSDTLGLLDDLE</sequence>
<reference evidence="8" key="1">
    <citation type="submission" date="2020-07" db="EMBL/GenBank/DDBJ databases">
        <authorList>
            <person name="Stenglein M."/>
            <person name="Albrecht T."/>
            <person name="Nachappa P."/>
        </authorList>
    </citation>
    <scope>NUCLEOTIDE SEQUENCE</scope>
    <source>
        <strain evidence="8">COPhil</strain>
    </source>
</reference>
<evidence type="ECO:0000256" key="6">
    <source>
        <dbReference type="ARBA" id="ARBA00031012"/>
    </source>
</evidence>
<dbReference type="Pfam" id="PF04196">
    <property type="entry name" value="Bunya_RdRp"/>
    <property type="match status" value="1"/>
</dbReference>
<evidence type="ECO:0000256" key="4">
    <source>
        <dbReference type="ARBA" id="ARBA00030285"/>
    </source>
</evidence>
<evidence type="ECO:0000259" key="7">
    <source>
        <dbReference type="PROSITE" id="PS50525"/>
    </source>
</evidence>
<dbReference type="GO" id="GO:0006351">
    <property type="term" value="P:DNA-templated transcription"/>
    <property type="evidence" value="ECO:0007669"/>
    <property type="project" value="InterPro"/>
</dbReference>
<feature type="domain" description="RdRp catalytic" evidence="7">
    <location>
        <begin position="1099"/>
        <end position="1283"/>
    </location>
</feature>
<evidence type="ECO:0000256" key="3">
    <source>
        <dbReference type="ARBA" id="ARBA00022679"/>
    </source>
</evidence>
<dbReference type="PROSITE" id="PS50525">
    <property type="entry name" value="RDRP_SSRNA_NEG_SEG"/>
    <property type="match status" value="1"/>
</dbReference>
<proteinExistence type="predicted"/>